<dbReference type="RefSeq" id="WP_091352545.1">
    <property type="nucleotide sequence ID" value="NZ_AP025284.1"/>
</dbReference>
<dbReference type="Pfam" id="PF03253">
    <property type="entry name" value="UT"/>
    <property type="match status" value="1"/>
</dbReference>
<sequence>MVSSDVLSWPGLLWRTPFLQGVLTSFSQIMLQHNRWTGLLFILAVAIQAPIMAVAAVLGCVVEQLCTLTLLIQSNRQHNQLGQGLYGFNGALVGLAVSCLWPLSGPLVLMLTVAVTLLATIIGRGLQRLDCATYTSPFILSVWLLWLLFTPQPMVQSGLPDIVDPGVPGIVTGLLSGVMSAVGQVLFLNSSVSGALLLAGLFIASRAATLAVVGAVTLSLVISLLLEFPMVQSQSGVYSYNAVLVILALHQRSHLRPLAFVCGVLLAVLLSRLLQFFDVMPLTAPFVLSVWTVFCLFPKPDRARVFEEVS</sequence>
<dbReference type="PANTHER" id="PTHR10464">
    <property type="entry name" value="UREA TRANSPORTER"/>
    <property type="match status" value="1"/>
</dbReference>
<accession>A0A1H9CR07</accession>
<evidence type="ECO:0000256" key="5">
    <source>
        <dbReference type="ARBA" id="ARBA00022989"/>
    </source>
</evidence>
<protein>
    <submittedName>
        <fullName evidence="8">Urea transporter</fullName>
    </submittedName>
</protein>
<feature type="transmembrane region" description="Helical" evidence="7">
    <location>
        <begin position="280"/>
        <end position="297"/>
    </location>
</feature>
<keyword evidence="3" id="KW-1003">Cell membrane</keyword>
<name>A0A1H9CR07_9GAMM</name>
<dbReference type="STRING" id="355243.SAMN03080615_00116"/>
<evidence type="ECO:0000256" key="3">
    <source>
        <dbReference type="ARBA" id="ARBA00022475"/>
    </source>
</evidence>
<evidence type="ECO:0000256" key="2">
    <source>
        <dbReference type="ARBA" id="ARBA00005914"/>
    </source>
</evidence>
<comment type="similarity">
    <text evidence="2">Belongs to the urea transporter family.</text>
</comment>
<dbReference type="InterPro" id="IPR029020">
    <property type="entry name" value="Ammonium/urea_transptr"/>
</dbReference>
<evidence type="ECO:0000313" key="9">
    <source>
        <dbReference type="Proteomes" id="UP000198749"/>
    </source>
</evidence>
<feature type="transmembrane region" description="Helical" evidence="7">
    <location>
        <begin position="131"/>
        <end position="149"/>
    </location>
</feature>
<evidence type="ECO:0000256" key="1">
    <source>
        <dbReference type="ARBA" id="ARBA00004651"/>
    </source>
</evidence>
<keyword evidence="4 7" id="KW-0812">Transmembrane</keyword>
<comment type="subcellular location">
    <subcellularLocation>
        <location evidence="1">Cell membrane</location>
        <topology evidence="1">Multi-pass membrane protein</topology>
    </subcellularLocation>
</comment>
<feature type="transmembrane region" description="Helical" evidence="7">
    <location>
        <begin position="195"/>
        <end position="225"/>
    </location>
</feature>
<gene>
    <name evidence="8" type="ORF">SAMN03080615_00116</name>
</gene>
<dbReference type="GO" id="GO:0005886">
    <property type="term" value="C:plasma membrane"/>
    <property type="evidence" value="ECO:0007669"/>
    <property type="project" value="UniProtKB-SubCell"/>
</dbReference>
<dbReference type="AlphaFoldDB" id="A0A1H9CR07"/>
<evidence type="ECO:0000313" key="8">
    <source>
        <dbReference type="EMBL" id="SEQ03594.1"/>
    </source>
</evidence>
<proteinExistence type="inferred from homology"/>
<keyword evidence="9" id="KW-1185">Reference proteome</keyword>
<keyword evidence="6 7" id="KW-0472">Membrane</keyword>
<dbReference type="PANTHER" id="PTHR10464:SF4">
    <property type="entry name" value="UREA TRANSPORTER"/>
    <property type="match status" value="1"/>
</dbReference>
<dbReference type="Proteomes" id="UP000198749">
    <property type="component" value="Unassembled WGS sequence"/>
</dbReference>
<dbReference type="EMBL" id="FOGB01000001">
    <property type="protein sequence ID" value="SEQ03594.1"/>
    <property type="molecule type" value="Genomic_DNA"/>
</dbReference>
<evidence type="ECO:0000256" key="4">
    <source>
        <dbReference type="ARBA" id="ARBA00022692"/>
    </source>
</evidence>
<evidence type="ECO:0000256" key="7">
    <source>
        <dbReference type="SAM" id="Phobius"/>
    </source>
</evidence>
<dbReference type="GO" id="GO:0015204">
    <property type="term" value="F:urea transmembrane transporter activity"/>
    <property type="evidence" value="ECO:0007669"/>
    <property type="project" value="InterPro"/>
</dbReference>
<reference evidence="9" key="1">
    <citation type="submission" date="2016-10" db="EMBL/GenBank/DDBJ databases">
        <authorList>
            <person name="Varghese N."/>
            <person name="Submissions S."/>
        </authorList>
    </citation>
    <scope>NUCLEOTIDE SEQUENCE [LARGE SCALE GENOMIC DNA]</scope>
    <source>
        <strain evidence="9">DSM 18887</strain>
    </source>
</reference>
<dbReference type="OrthoDB" id="279428at2"/>
<keyword evidence="5 7" id="KW-1133">Transmembrane helix</keyword>
<feature type="transmembrane region" description="Helical" evidence="7">
    <location>
        <begin position="38"/>
        <end position="71"/>
    </location>
</feature>
<evidence type="ECO:0000256" key="6">
    <source>
        <dbReference type="ARBA" id="ARBA00023136"/>
    </source>
</evidence>
<dbReference type="InterPro" id="IPR004937">
    <property type="entry name" value="Urea_transporter"/>
</dbReference>
<dbReference type="Gene3D" id="1.10.3430.10">
    <property type="entry name" value="Ammonium transporter AmtB like domains"/>
    <property type="match status" value="1"/>
</dbReference>
<feature type="transmembrane region" description="Helical" evidence="7">
    <location>
        <begin position="91"/>
        <end position="119"/>
    </location>
</feature>
<organism evidence="8 9">
    <name type="scientific">Amphritea atlantica</name>
    <dbReference type="NCBI Taxonomy" id="355243"/>
    <lineage>
        <taxon>Bacteria</taxon>
        <taxon>Pseudomonadati</taxon>
        <taxon>Pseudomonadota</taxon>
        <taxon>Gammaproteobacteria</taxon>
        <taxon>Oceanospirillales</taxon>
        <taxon>Oceanospirillaceae</taxon>
        <taxon>Amphritea</taxon>
    </lineage>
</organism>